<accession>A0A0F9RBS8</accession>
<organism evidence="1">
    <name type="scientific">marine sediment metagenome</name>
    <dbReference type="NCBI Taxonomy" id="412755"/>
    <lineage>
        <taxon>unclassified sequences</taxon>
        <taxon>metagenomes</taxon>
        <taxon>ecological metagenomes</taxon>
    </lineage>
</organism>
<protein>
    <submittedName>
        <fullName evidence="1">Uncharacterized protein</fullName>
    </submittedName>
</protein>
<gene>
    <name evidence="1" type="ORF">LCGC14_0668790</name>
</gene>
<evidence type="ECO:0000313" key="1">
    <source>
        <dbReference type="EMBL" id="KKN46867.1"/>
    </source>
</evidence>
<sequence>MSCQFCNRICGCQDGYLDFDPFAPEWEMDGGLRYEPNHVPNLNPHNRDHQSVDTGVGWRIQVGYVDLDAENRPTIPIKFCPWCGTELPNIDKVMFEFIQQVIPEHGDEMDLDEAMGLRYQTHLNGWAENHL</sequence>
<dbReference type="AlphaFoldDB" id="A0A0F9RBS8"/>
<reference evidence="1" key="1">
    <citation type="journal article" date="2015" name="Nature">
        <title>Complex archaea that bridge the gap between prokaryotes and eukaryotes.</title>
        <authorList>
            <person name="Spang A."/>
            <person name="Saw J.H."/>
            <person name="Jorgensen S.L."/>
            <person name="Zaremba-Niedzwiedzka K."/>
            <person name="Martijn J."/>
            <person name="Lind A.E."/>
            <person name="van Eijk R."/>
            <person name="Schleper C."/>
            <person name="Guy L."/>
            <person name="Ettema T.J."/>
        </authorList>
    </citation>
    <scope>NUCLEOTIDE SEQUENCE</scope>
</reference>
<proteinExistence type="predicted"/>
<dbReference type="EMBL" id="LAZR01001308">
    <property type="protein sequence ID" value="KKN46867.1"/>
    <property type="molecule type" value="Genomic_DNA"/>
</dbReference>
<comment type="caution">
    <text evidence="1">The sequence shown here is derived from an EMBL/GenBank/DDBJ whole genome shotgun (WGS) entry which is preliminary data.</text>
</comment>
<name>A0A0F9RBS8_9ZZZZ</name>